<dbReference type="SUPFAM" id="SSF52833">
    <property type="entry name" value="Thioredoxin-like"/>
    <property type="match status" value="1"/>
</dbReference>
<protein>
    <recommendedName>
        <fullName evidence="6">Thioredoxin-dependent peroxiredoxin</fullName>
    </recommendedName>
</protein>
<dbReference type="InterPro" id="IPR036249">
    <property type="entry name" value="Thioredoxin-like_sf"/>
</dbReference>
<name>A0A9W8HLS6_9FUNG</name>
<dbReference type="Pfam" id="PF08534">
    <property type="entry name" value="Redoxin"/>
    <property type="match status" value="1"/>
</dbReference>
<keyword evidence="5 8" id="KW-0676">Redox-active center</keyword>
<dbReference type="EMBL" id="JANBUL010000006">
    <property type="protein sequence ID" value="KAJ2785911.1"/>
    <property type="molecule type" value="Genomic_DNA"/>
</dbReference>
<dbReference type="GO" id="GO:0034599">
    <property type="term" value="P:cellular response to oxidative stress"/>
    <property type="evidence" value="ECO:0007669"/>
    <property type="project" value="InterPro"/>
</dbReference>
<dbReference type="CDD" id="cd03013">
    <property type="entry name" value="PRX5_like"/>
    <property type="match status" value="1"/>
</dbReference>
<comment type="caution">
    <text evidence="10">The sequence shown here is derived from an EMBL/GenBank/DDBJ whole genome shotgun (WGS) entry which is preliminary data.</text>
</comment>
<keyword evidence="2 8" id="KW-0575">Peroxidase</keyword>
<dbReference type="Gene3D" id="3.40.30.10">
    <property type="entry name" value="Glutaredoxin"/>
    <property type="match status" value="1"/>
</dbReference>
<evidence type="ECO:0000259" key="9">
    <source>
        <dbReference type="PROSITE" id="PS51352"/>
    </source>
</evidence>
<keyword evidence="3 8" id="KW-0049">Antioxidant</keyword>
<evidence type="ECO:0000256" key="3">
    <source>
        <dbReference type="ARBA" id="ARBA00022862"/>
    </source>
</evidence>
<evidence type="ECO:0000256" key="1">
    <source>
        <dbReference type="ARBA" id="ARBA00010505"/>
    </source>
</evidence>
<dbReference type="PANTHER" id="PTHR10430:SF16">
    <property type="entry name" value="PEROXIREDOXIN-5, MITOCHONDRIAL"/>
    <property type="match status" value="1"/>
</dbReference>
<dbReference type="FunFam" id="3.40.30.10:FF:000020">
    <property type="entry name" value="Peroxiredoxin"/>
    <property type="match status" value="1"/>
</dbReference>
<evidence type="ECO:0000256" key="6">
    <source>
        <dbReference type="ARBA" id="ARBA00079296"/>
    </source>
</evidence>
<evidence type="ECO:0000256" key="4">
    <source>
        <dbReference type="ARBA" id="ARBA00023002"/>
    </source>
</evidence>
<dbReference type="InterPro" id="IPR013766">
    <property type="entry name" value="Thioredoxin_domain"/>
</dbReference>
<organism evidence="10 11">
    <name type="scientific">Coemansia javaensis</name>
    <dbReference type="NCBI Taxonomy" id="2761396"/>
    <lineage>
        <taxon>Eukaryota</taxon>
        <taxon>Fungi</taxon>
        <taxon>Fungi incertae sedis</taxon>
        <taxon>Zoopagomycota</taxon>
        <taxon>Kickxellomycotina</taxon>
        <taxon>Kickxellomycetes</taxon>
        <taxon>Kickxellales</taxon>
        <taxon>Kickxellaceae</taxon>
        <taxon>Coemansia</taxon>
    </lineage>
</organism>
<dbReference type="OrthoDB" id="195498at2759"/>
<evidence type="ECO:0000256" key="8">
    <source>
        <dbReference type="RuleBase" id="RU366011"/>
    </source>
</evidence>
<dbReference type="PROSITE" id="PS51352">
    <property type="entry name" value="THIOREDOXIN_2"/>
    <property type="match status" value="1"/>
</dbReference>
<dbReference type="InterPro" id="IPR013740">
    <property type="entry name" value="Redoxin"/>
</dbReference>
<dbReference type="PANTHER" id="PTHR10430">
    <property type="entry name" value="PEROXIREDOXIN"/>
    <property type="match status" value="1"/>
</dbReference>
<dbReference type="GO" id="GO:0005777">
    <property type="term" value="C:peroxisome"/>
    <property type="evidence" value="ECO:0007669"/>
    <property type="project" value="TreeGrafter"/>
</dbReference>
<keyword evidence="11" id="KW-1185">Reference proteome</keyword>
<dbReference type="GO" id="GO:0045454">
    <property type="term" value="P:cell redox homeostasis"/>
    <property type="evidence" value="ECO:0007669"/>
    <property type="project" value="TreeGrafter"/>
</dbReference>
<proteinExistence type="inferred from homology"/>
<dbReference type="Proteomes" id="UP001140217">
    <property type="component" value="Unassembled WGS sequence"/>
</dbReference>
<gene>
    <name evidence="10" type="primary">AHP1_1</name>
    <name evidence="10" type="ORF">H4R18_000300</name>
</gene>
<reference evidence="10" key="1">
    <citation type="submission" date="2022-07" db="EMBL/GenBank/DDBJ databases">
        <title>Phylogenomic reconstructions and comparative analyses of Kickxellomycotina fungi.</title>
        <authorList>
            <person name="Reynolds N.K."/>
            <person name="Stajich J.E."/>
            <person name="Barry K."/>
            <person name="Grigoriev I.V."/>
            <person name="Crous P."/>
            <person name="Smith M.E."/>
        </authorList>
    </citation>
    <scope>NUCLEOTIDE SEQUENCE</scope>
    <source>
        <strain evidence="10">NBRC 105414</strain>
    </source>
</reference>
<dbReference type="GO" id="GO:0005739">
    <property type="term" value="C:mitochondrion"/>
    <property type="evidence" value="ECO:0007669"/>
    <property type="project" value="TreeGrafter"/>
</dbReference>
<dbReference type="AlphaFoldDB" id="A0A9W8HLS6"/>
<evidence type="ECO:0000256" key="2">
    <source>
        <dbReference type="ARBA" id="ARBA00022559"/>
    </source>
</evidence>
<evidence type="ECO:0000256" key="5">
    <source>
        <dbReference type="ARBA" id="ARBA00023284"/>
    </source>
</evidence>
<evidence type="ECO:0000256" key="7">
    <source>
        <dbReference type="PIRSR" id="PIRSR637944-1"/>
    </source>
</evidence>
<evidence type="ECO:0000313" key="11">
    <source>
        <dbReference type="Proteomes" id="UP001140217"/>
    </source>
</evidence>
<comment type="function">
    <text evidence="8">Thiol-specific peroxidase that catalyzes the reduction of hydrogen peroxide and organic hydroperoxides to water and alcohols, respectively. Plays a role in cell protection against oxidative stress by detoxifying peroxides.</text>
</comment>
<comment type="similarity">
    <text evidence="1 8">Belongs to the peroxiredoxin family. Prx5 subfamily.</text>
</comment>
<dbReference type="GO" id="GO:0042744">
    <property type="term" value="P:hydrogen peroxide catabolic process"/>
    <property type="evidence" value="ECO:0007669"/>
    <property type="project" value="TreeGrafter"/>
</dbReference>
<keyword evidence="4 8" id="KW-0560">Oxidoreductase</keyword>
<feature type="domain" description="Thioredoxin" evidence="9">
    <location>
        <begin position="3"/>
        <end position="170"/>
    </location>
</feature>
<feature type="active site" description="Cysteine sulfenic acid (-SOH) intermediate" evidence="7">
    <location>
        <position position="57"/>
    </location>
</feature>
<dbReference type="InterPro" id="IPR037944">
    <property type="entry name" value="PRX5-like"/>
</dbReference>
<dbReference type="GO" id="GO:0008379">
    <property type="term" value="F:thioredoxin peroxidase activity"/>
    <property type="evidence" value="ECO:0007669"/>
    <property type="project" value="InterPro"/>
</dbReference>
<evidence type="ECO:0000313" key="10">
    <source>
        <dbReference type="EMBL" id="KAJ2785911.1"/>
    </source>
</evidence>
<sequence>MTLSVGDTFPQVTLKYIPFDAENPDACAAPRVIDTAANFAGKKVVVIGVPGAFTPTCSAQHIPGYNAKIAELKAKGVDLIVCVSGNDFFVMSAWGRALHVKDNIIMAGDGNGELGRATGLGLDLTAAGMGPARLTRFAAIVDNGKVVHIGTEPDPTQVTVSGADSILAAL</sequence>
<accession>A0A9W8HLS6</accession>